<dbReference type="InParanoid" id="A0A061E3Y8"/>
<dbReference type="HOGENOM" id="CLU_2376988_0_0_1"/>
<dbReference type="InterPro" id="IPR001969">
    <property type="entry name" value="Aspartic_peptidase_AS"/>
</dbReference>
<dbReference type="GO" id="GO:0006508">
    <property type="term" value="P:proteolysis"/>
    <property type="evidence" value="ECO:0007669"/>
    <property type="project" value="InterPro"/>
</dbReference>
<gene>
    <name evidence="1" type="ORF">TCM_008506</name>
</gene>
<dbReference type="EMBL" id="CM001880">
    <property type="protein sequence ID" value="EOX99709.1"/>
    <property type="molecule type" value="Genomic_DNA"/>
</dbReference>
<evidence type="ECO:0000313" key="2">
    <source>
        <dbReference type="Proteomes" id="UP000026915"/>
    </source>
</evidence>
<organism evidence="1 2">
    <name type="scientific">Theobroma cacao</name>
    <name type="common">Cacao</name>
    <name type="synonym">Cocoa</name>
    <dbReference type="NCBI Taxonomy" id="3641"/>
    <lineage>
        <taxon>Eukaryota</taxon>
        <taxon>Viridiplantae</taxon>
        <taxon>Streptophyta</taxon>
        <taxon>Embryophyta</taxon>
        <taxon>Tracheophyta</taxon>
        <taxon>Spermatophyta</taxon>
        <taxon>Magnoliopsida</taxon>
        <taxon>eudicotyledons</taxon>
        <taxon>Gunneridae</taxon>
        <taxon>Pentapetalae</taxon>
        <taxon>rosids</taxon>
        <taxon>malvids</taxon>
        <taxon>Malvales</taxon>
        <taxon>Malvaceae</taxon>
        <taxon>Byttnerioideae</taxon>
        <taxon>Theobroma</taxon>
    </lineage>
</organism>
<name>A0A061E3Y8_THECC</name>
<protein>
    <submittedName>
        <fullName evidence="1">Uncharacterized protein</fullName>
    </submittedName>
</protein>
<dbReference type="Gramene" id="EOX99709">
    <property type="protein sequence ID" value="EOX99709"/>
    <property type="gene ID" value="TCM_008506"/>
</dbReference>
<dbReference type="PROSITE" id="PS00141">
    <property type="entry name" value="ASP_PROTEASE"/>
    <property type="match status" value="1"/>
</dbReference>
<accession>A0A061E3Y8</accession>
<dbReference type="Pfam" id="PF08284">
    <property type="entry name" value="RVP_2"/>
    <property type="match status" value="1"/>
</dbReference>
<sequence length="95" mass="10686">MIVFDRDAHVLIDSGSDRSYVSISFASFSDRNLSPVEEEIVVHTLLGSSIEEQEYFNGQSVVEKRSNGGNDMGSRASDEESIPVSICRIWRRAFR</sequence>
<dbReference type="Proteomes" id="UP000026915">
    <property type="component" value="Chromosome 2"/>
</dbReference>
<proteinExistence type="predicted"/>
<keyword evidence="2" id="KW-1185">Reference proteome</keyword>
<evidence type="ECO:0000313" key="1">
    <source>
        <dbReference type="EMBL" id="EOX99709.1"/>
    </source>
</evidence>
<dbReference type="AlphaFoldDB" id="A0A061E3Y8"/>
<reference evidence="1 2" key="1">
    <citation type="journal article" date="2013" name="Genome Biol.">
        <title>The genome sequence of the most widely cultivated cacao type and its use to identify candidate genes regulating pod color.</title>
        <authorList>
            <person name="Motamayor J.C."/>
            <person name="Mockaitis K."/>
            <person name="Schmutz J."/>
            <person name="Haiminen N."/>
            <person name="Iii D.L."/>
            <person name="Cornejo O."/>
            <person name="Findley S.D."/>
            <person name="Zheng P."/>
            <person name="Utro F."/>
            <person name="Royaert S."/>
            <person name="Saski C."/>
            <person name="Jenkins J."/>
            <person name="Podicheti R."/>
            <person name="Zhao M."/>
            <person name="Scheffler B.E."/>
            <person name="Stack J.C."/>
            <person name="Feltus F.A."/>
            <person name="Mustiga G.M."/>
            <person name="Amores F."/>
            <person name="Phillips W."/>
            <person name="Marelli J.P."/>
            <person name="May G.D."/>
            <person name="Shapiro H."/>
            <person name="Ma J."/>
            <person name="Bustamante C.D."/>
            <person name="Schnell R.J."/>
            <person name="Main D."/>
            <person name="Gilbert D."/>
            <person name="Parida L."/>
            <person name="Kuhn D.N."/>
        </authorList>
    </citation>
    <scope>NUCLEOTIDE SEQUENCE [LARGE SCALE GENOMIC DNA]</scope>
    <source>
        <strain evidence="2">cv. Matina 1-6</strain>
    </source>
</reference>
<dbReference type="GO" id="GO:0004190">
    <property type="term" value="F:aspartic-type endopeptidase activity"/>
    <property type="evidence" value="ECO:0007669"/>
    <property type="project" value="InterPro"/>
</dbReference>